<keyword evidence="8" id="KW-0472">Membrane</keyword>
<dbReference type="EC" id="2.7.13.3" evidence="2"/>
<evidence type="ECO:0000256" key="5">
    <source>
        <dbReference type="ARBA" id="ARBA00022692"/>
    </source>
</evidence>
<dbReference type="InterPro" id="IPR050428">
    <property type="entry name" value="TCS_sensor_his_kinase"/>
</dbReference>
<organism evidence="10 11">
    <name type="scientific">Dysgonomonas macrotermitis</name>
    <dbReference type="NCBI Taxonomy" id="1346286"/>
    <lineage>
        <taxon>Bacteria</taxon>
        <taxon>Pseudomonadati</taxon>
        <taxon>Bacteroidota</taxon>
        <taxon>Bacteroidia</taxon>
        <taxon>Bacteroidales</taxon>
        <taxon>Dysgonomonadaceae</taxon>
        <taxon>Dysgonomonas</taxon>
    </lineage>
</organism>
<sequence length="422" mass="49250">MRLFHVIRKYLLLTLFSIMILGGVSIYFIFKIFIHQSTDQILNEYKDRIENYVALNDTMIEFSASVIQPQRVEQRIILPTDNYSLGFRDTLLYNENSGAFLPYRQLYFTVHYKNKQHLINVNQQTFEFDDLLYILIGSIIALFLLFFIFTYLVDYYLKRKVWSPFYRTLEKLDDYDLEIGHNLGLKDSGIKEFDKLNEVVNKMVGKINYDYENTKNFADDISHEMQTPLAIVKSKLDIIRQQDNLSNETISSVASISKAVSRLSNLNRSLLLLTKIRNDQFHEIKEIKLNEVITNLVENIEELIEARNITLENTIREVSLMMDSNLAEILISNLMINAIRHNIEGGSIRIDLNSAYLLIENSCTKQENENNLFDRLVSNKSKDSTGLGLSLVKSVCDKSGFKVDYHFIEHTRFQIHIQFTKK</sequence>
<dbReference type="InterPro" id="IPR036890">
    <property type="entry name" value="HATPase_C_sf"/>
</dbReference>
<dbReference type="PROSITE" id="PS50109">
    <property type="entry name" value="HIS_KIN"/>
    <property type="match status" value="1"/>
</dbReference>
<evidence type="ECO:0000256" key="4">
    <source>
        <dbReference type="ARBA" id="ARBA00022679"/>
    </source>
</evidence>
<dbReference type="SUPFAM" id="SSF47384">
    <property type="entry name" value="Homodimeric domain of signal transducing histidine kinase"/>
    <property type="match status" value="1"/>
</dbReference>
<comment type="catalytic activity">
    <reaction evidence="1">
        <text>ATP + protein L-histidine = ADP + protein N-phospho-L-histidine.</text>
        <dbReference type="EC" id="2.7.13.3"/>
    </reaction>
</comment>
<dbReference type="PANTHER" id="PTHR45436:SF5">
    <property type="entry name" value="SENSOR HISTIDINE KINASE TRCS"/>
    <property type="match status" value="1"/>
</dbReference>
<dbReference type="EMBL" id="FQUC01000004">
    <property type="protein sequence ID" value="SHF22059.1"/>
    <property type="molecule type" value="Genomic_DNA"/>
</dbReference>
<dbReference type="GO" id="GO:0005886">
    <property type="term" value="C:plasma membrane"/>
    <property type="evidence" value="ECO:0007669"/>
    <property type="project" value="TreeGrafter"/>
</dbReference>
<evidence type="ECO:0000256" key="3">
    <source>
        <dbReference type="ARBA" id="ARBA00022553"/>
    </source>
</evidence>
<dbReference type="SMART" id="SM00387">
    <property type="entry name" value="HATPase_c"/>
    <property type="match status" value="1"/>
</dbReference>
<keyword evidence="4" id="KW-0808">Transferase</keyword>
<evidence type="ECO:0000256" key="1">
    <source>
        <dbReference type="ARBA" id="ARBA00000085"/>
    </source>
</evidence>
<protein>
    <recommendedName>
        <fullName evidence="2">histidine kinase</fullName>
        <ecNumber evidence="2">2.7.13.3</ecNumber>
    </recommendedName>
</protein>
<evidence type="ECO:0000313" key="11">
    <source>
        <dbReference type="Proteomes" id="UP000184480"/>
    </source>
</evidence>
<dbReference type="PANTHER" id="PTHR45436">
    <property type="entry name" value="SENSOR HISTIDINE KINASE YKOH"/>
    <property type="match status" value="1"/>
</dbReference>
<keyword evidence="7 8" id="KW-1133">Transmembrane helix</keyword>
<dbReference type="RefSeq" id="WP_062182009.1">
    <property type="nucleotide sequence ID" value="NZ_BBXL01000015.1"/>
</dbReference>
<keyword evidence="11" id="KW-1185">Reference proteome</keyword>
<feature type="domain" description="Histidine kinase" evidence="9">
    <location>
        <begin position="220"/>
        <end position="421"/>
    </location>
</feature>
<dbReference type="Pfam" id="PF00512">
    <property type="entry name" value="HisKA"/>
    <property type="match status" value="1"/>
</dbReference>
<name>A0A1M4ZVL2_9BACT</name>
<evidence type="ECO:0000256" key="6">
    <source>
        <dbReference type="ARBA" id="ARBA00022777"/>
    </source>
</evidence>
<feature type="transmembrane region" description="Helical" evidence="8">
    <location>
        <begin position="131"/>
        <end position="157"/>
    </location>
</feature>
<dbReference type="GO" id="GO:0000155">
    <property type="term" value="F:phosphorelay sensor kinase activity"/>
    <property type="evidence" value="ECO:0007669"/>
    <property type="project" value="InterPro"/>
</dbReference>
<keyword evidence="3" id="KW-0597">Phosphoprotein</keyword>
<proteinExistence type="predicted"/>
<dbReference type="Gene3D" id="3.30.565.10">
    <property type="entry name" value="Histidine kinase-like ATPase, C-terminal domain"/>
    <property type="match status" value="1"/>
</dbReference>
<gene>
    <name evidence="10" type="ORF">SAMN05444362_104206</name>
</gene>
<dbReference type="InterPro" id="IPR003661">
    <property type="entry name" value="HisK_dim/P_dom"/>
</dbReference>
<keyword evidence="6" id="KW-0418">Kinase</keyword>
<evidence type="ECO:0000256" key="2">
    <source>
        <dbReference type="ARBA" id="ARBA00012438"/>
    </source>
</evidence>
<keyword evidence="5 8" id="KW-0812">Transmembrane</keyword>
<feature type="transmembrane region" description="Helical" evidence="8">
    <location>
        <begin position="12"/>
        <end position="34"/>
    </location>
</feature>
<dbReference type="Pfam" id="PF02518">
    <property type="entry name" value="HATPase_c"/>
    <property type="match status" value="1"/>
</dbReference>
<dbReference type="InterPro" id="IPR003594">
    <property type="entry name" value="HATPase_dom"/>
</dbReference>
<dbReference type="AlphaFoldDB" id="A0A1M4ZVL2"/>
<dbReference type="Gene3D" id="1.10.287.130">
    <property type="match status" value="1"/>
</dbReference>
<evidence type="ECO:0000259" key="9">
    <source>
        <dbReference type="PROSITE" id="PS50109"/>
    </source>
</evidence>
<evidence type="ECO:0000256" key="7">
    <source>
        <dbReference type="ARBA" id="ARBA00022989"/>
    </source>
</evidence>
<dbReference type="SUPFAM" id="SSF55874">
    <property type="entry name" value="ATPase domain of HSP90 chaperone/DNA topoisomerase II/histidine kinase"/>
    <property type="match status" value="1"/>
</dbReference>
<dbReference type="InterPro" id="IPR036097">
    <property type="entry name" value="HisK_dim/P_sf"/>
</dbReference>
<reference evidence="11" key="1">
    <citation type="submission" date="2016-11" db="EMBL/GenBank/DDBJ databases">
        <authorList>
            <person name="Varghese N."/>
            <person name="Submissions S."/>
        </authorList>
    </citation>
    <scope>NUCLEOTIDE SEQUENCE [LARGE SCALE GENOMIC DNA]</scope>
    <source>
        <strain evidence="11">DSM 27370</strain>
    </source>
</reference>
<evidence type="ECO:0000313" key="10">
    <source>
        <dbReference type="EMBL" id="SHF22059.1"/>
    </source>
</evidence>
<dbReference type="STRING" id="1346286.SAMN05444362_104206"/>
<dbReference type="OrthoDB" id="1522504at2"/>
<evidence type="ECO:0000256" key="8">
    <source>
        <dbReference type="SAM" id="Phobius"/>
    </source>
</evidence>
<accession>A0A1M4ZVL2</accession>
<dbReference type="SMART" id="SM00388">
    <property type="entry name" value="HisKA"/>
    <property type="match status" value="1"/>
</dbReference>
<dbReference type="InterPro" id="IPR005467">
    <property type="entry name" value="His_kinase_dom"/>
</dbReference>
<dbReference type="Proteomes" id="UP000184480">
    <property type="component" value="Unassembled WGS sequence"/>
</dbReference>